<evidence type="ECO:0000259" key="6">
    <source>
        <dbReference type="Pfam" id="PF01880"/>
    </source>
</evidence>
<dbReference type="PANTHER" id="PTHR36541">
    <property type="entry name" value="SUPEROXIDE REDUCTASE-RELATED"/>
    <property type="match status" value="1"/>
</dbReference>
<dbReference type="NCBIfam" id="TIGR00332">
    <property type="entry name" value="neela_ferrous"/>
    <property type="match status" value="1"/>
</dbReference>
<dbReference type="Proteomes" id="UP000267921">
    <property type="component" value="Unassembled WGS sequence"/>
</dbReference>
<evidence type="ECO:0000256" key="1">
    <source>
        <dbReference type="ARBA" id="ARBA00005941"/>
    </source>
</evidence>
<evidence type="ECO:0000313" key="8">
    <source>
        <dbReference type="EMBL" id="RNI10999.1"/>
    </source>
</evidence>
<dbReference type="InterPro" id="IPR036073">
    <property type="entry name" value="Desulfoferrodoxin_Fe-bd_dom_sf"/>
</dbReference>
<feature type="domain" description="Desulfoferrodoxin ferrous iron-binding" evidence="6">
    <location>
        <begin position="12"/>
        <end position="124"/>
    </location>
</feature>
<evidence type="ECO:0000256" key="2">
    <source>
        <dbReference type="ARBA" id="ARBA00022448"/>
    </source>
</evidence>
<keyword evidence="2" id="KW-0813">Transport</keyword>
<protein>
    <submittedName>
        <fullName evidence="7">Desulfoferrodoxin</fullName>
    </submittedName>
    <submittedName>
        <fullName evidence="9">Superoxide reductase</fullName>
    </submittedName>
</protein>
<name>A0A1L3PZV9_9EURY</name>
<keyword evidence="4" id="KW-0249">Electron transport</keyword>
<reference evidence="7 10" key="1">
    <citation type="submission" date="2016-10" db="EMBL/GenBank/DDBJ databases">
        <title>Methanohalophilus halophilus.</title>
        <authorList>
            <person name="L'haridon S."/>
        </authorList>
    </citation>
    <scope>NUCLEOTIDE SEQUENCE [LARGE SCALE GENOMIC DNA]</scope>
    <source>
        <strain evidence="7 10">Z-7982</strain>
    </source>
</reference>
<evidence type="ECO:0000313" key="11">
    <source>
        <dbReference type="Proteomes" id="UP000198669"/>
    </source>
</evidence>
<dbReference type="SUPFAM" id="SSF49367">
    <property type="entry name" value="Superoxide reductase-like"/>
    <property type="match status" value="1"/>
</dbReference>
<keyword evidence="10" id="KW-1185">Reference proteome</keyword>
<organism evidence="7 10">
    <name type="scientific">Methanohalophilus halophilus</name>
    <dbReference type="NCBI Taxonomy" id="2177"/>
    <lineage>
        <taxon>Archaea</taxon>
        <taxon>Methanobacteriati</taxon>
        <taxon>Methanobacteriota</taxon>
        <taxon>Stenosarchaea group</taxon>
        <taxon>Methanomicrobia</taxon>
        <taxon>Methanosarcinales</taxon>
        <taxon>Methanosarcinaceae</taxon>
        <taxon>Methanohalophilus</taxon>
    </lineage>
</organism>
<proteinExistence type="inferred from homology"/>
<dbReference type="Gene3D" id="2.60.40.730">
    <property type="entry name" value="SOR catalytic domain"/>
    <property type="match status" value="1"/>
</dbReference>
<dbReference type="Proteomes" id="UP000186879">
    <property type="component" value="Chromosome"/>
</dbReference>
<dbReference type="EMBL" id="FNMU01000005">
    <property type="protein sequence ID" value="SDW81601.1"/>
    <property type="molecule type" value="Genomic_DNA"/>
</dbReference>
<dbReference type="GeneID" id="30582217"/>
<dbReference type="InterPro" id="IPR002742">
    <property type="entry name" value="Desulfoferrodoxin_Fe-bd_dom"/>
</dbReference>
<evidence type="ECO:0000256" key="5">
    <source>
        <dbReference type="ARBA" id="ARBA00023004"/>
    </source>
</evidence>
<dbReference type="RefSeq" id="WP_072560321.1">
    <property type="nucleotide sequence ID" value="NZ_CP017921.1"/>
</dbReference>
<sequence>MDIEELIKGKVSEGKEKHVPDISIGKSHGSDVDDLVTVHVGKEVAHPNTIEHHIVWLELYGVKKGEPAAGSNYGGDKYGQIVDLGRAEFGPSFTEPLARFKVNVADFKAVFAISYCNVHGLWQNIIEL</sequence>
<comment type="similarity">
    <text evidence="1">Belongs to the desulfoferrodoxin family.</text>
</comment>
<dbReference type="PANTHER" id="PTHR36541:SF1">
    <property type="entry name" value="SUPEROXIDE REDUCTASE-RELATED"/>
    <property type="match status" value="1"/>
</dbReference>
<evidence type="ECO:0000313" key="9">
    <source>
        <dbReference type="EMBL" id="SDW81601.1"/>
    </source>
</evidence>
<reference evidence="9 11" key="2">
    <citation type="submission" date="2016-10" db="EMBL/GenBank/DDBJ databases">
        <authorList>
            <person name="de Groot N.N."/>
        </authorList>
    </citation>
    <scope>NUCLEOTIDE SEQUENCE [LARGE SCALE GENOMIC DNA]</scope>
    <source>
        <strain evidence="9 11">Z-7982</strain>
    </source>
</reference>
<dbReference type="Proteomes" id="UP000198669">
    <property type="component" value="Unassembled WGS sequence"/>
</dbReference>
<dbReference type="OrthoDB" id="30725at2157"/>
<keyword evidence="5" id="KW-0408">Iron</keyword>
<evidence type="ECO:0000256" key="3">
    <source>
        <dbReference type="ARBA" id="ARBA00022723"/>
    </source>
</evidence>
<reference evidence="8 12" key="3">
    <citation type="submission" date="2018-10" db="EMBL/GenBank/DDBJ databases">
        <title>Cultivation of a novel Methanohalophilus strain from Kebrit Deep of the Red Sea and a genomic comparison of members of the genus Methanohalophilus.</title>
        <authorList>
            <person name="Guan Y."/>
            <person name="Ngugi D.K."/>
            <person name="Stingl U."/>
        </authorList>
    </citation>
    <scope>NUCLEOTIDE SEQUENCE [LARGE SCALE GENOMIC DNA]</scope>
    <source>
        <strain evidence="8 12">DSM 3094</strain>
    </source>
</reference>
<evidence type="ECO:0000256" key="4">
    <source>
        <dbReference type="ARBA" id="ARBA00022982"/>
    </source>
</evidence>
<keyword evidence="3" id="KW-0479">Metal-binding</keyword>
<dbReference type="EMBL" id="RJJG01000001">
    <property type="protein sequence ID" value="RNI10999.1"/>
    <property type="molecule type" value="Genomic_DNA"/>
</dbReference>
<evidence type="ECO:0000313" key="10">
    <source>
        <dbReference type="Proteomes" id="UP000186879"/>
    </source>
</evidence>
<evidence type="ECO:0000313" key="12">
    <source>
        <dbReference type="Proteomes" id="UP000267921"/>
    </source>
</evidence>
<accession>A0A1L3PZV9</accession>
<gene>
    <name evidence="7" type="ORF">BHR79_00645</name>
    <name evidence="8" type="ORF">EFE40_02155</name>
    <name evidence="9" type="ORF">SAMN04515625_1648</name>
</gene>
<dbReference type="Pfam" id="PF01880">
    <property type="entry name" value="Desulfoferrodox"/>
    <property type="match status" value="1"/>
</dbReference>
<dbReference type="GO" id="GO:0016491">
    <property type="term" value="F:oxidoreductase activity"/>
    <property type="evidence" value="ECO:0007669"/>
    <property type="project" value="InterPro"/>
</dbReference>
<dbReference type="EMBL" id="CP017921">
    <property type="protein sequence ID" value="APH38135.1"/>
    <property type="molecule type" value="Genomic_DNA"/>
</dbReference>
<dbReference type="GO" id="GO:0005506">
    <property type="term" value="F:iron ion binding"/>
    <property type="evidence" value="ECO:0007669"/>
    <property type="project" value="InterPro"/>
</dbReference>
<evidence type="ECO:0000313" key="7">
    <source>
        <dbReference type="EMBL" id="APH38135.1"/>
    </source>
</evidence>
<dbReference type="InterPro" id="IPR051233">
    <property type="entry name" value="Desulfoferrodoxin_SOR"/>
</dbReference>
<dbReference type="KEGG" id="mhaz:BHR79_00645"/>
<dbReference type="STRING" id="2177.BHR79_00645"/>
<dbReference type="AlphaFoldDB" id="A0A1L3PZV9"/>